<accession>A0A9J6H6G3</accession>
<dbReference type="EMBL" id="JABSTR010000993">
    <property type="protein sequence ID" value="KAH9383211.1"/>
    <property type="molecule type" value="Genomic_DNA"/>
</dbReference>
<dbReference type="AlphaFoldDB" id="A0A9J6H6G3"/>
<keyword evidence="1" id="KW-0175">Coiled coil</keyword>
<feature type="coiled-coil region" evidence="1">
    <location>
        <begin position="188"/>
        <end position="215"/>
    </location>
</feature>
<dbReference type="OMA" id="KFIDHRE"/>
<comment type="caution">
    <text evidence="3">The sequence shown here is derived from an EMBL/GenBank/DDBJ whole genome shotgun (WGS) entry which is preliminary data.</text>
</comment>
<reference evidence="3 4" key="1">
    <citation type="journal article" date="2020" name="Cell">
        <title>Large-Scale Comparative Analyses of Tick Genomes Elucidate Their Genetic Diversity and Vector Capacities.</title>
        <authorList>
            <consortium name="Tick Genome and Microbiome Consortium (TIGMIC)"/>
            <person name="Jia N."/>
            <person name="Wang J."/>
            <person name="Shi W."/>
            <person name="Du L."/>
            <person name="Sun Y."/>
            <person name="Zhan W."/>
            <person name="Jiang J.F."/>
            <person name="Wang Q."/>
            <person name="Zhang B."/>
            <person name="Ji P."/>
            <person name="Bell-Sakyi L."/>
            <person name="Cui X.M."/>
            <person name="Yuan T.T."/>
            <person name="Jiang B.G."/>
            <person name="Yang W.F."/>
            <person name="Lam T.T."/>
            <person name="Chang Q.C."/>
            <person name="Ding S.J."/>
            <person name="Wang X.J."/>
            <person name="Zhu J.G."/>
            <person name="Ruan X.D."/>
            <person name="Zhao L."/>
            <person name="Wei J.T."/>
            <person name="Ye R.Z."/>
            <person name="Que T.C."/>
            <person name="Du C.H."/>
            <person name="Zhou Y.H."/>
            <person name="Cheng J.X."/>
            <person name="Dai P.F."/>
            <person name="Guo W.B."/>
            <person name="Han X.H."/>
            <person name="Huang E.J."/>
            <person name="Li L.F."/>
            <person name="Wei W."/>
            <person name="Gao Y.C."/>
            <person name="Liu J.Z."/>
            <person name="Shao H.Z."/>
            <person name="Wang X."/>
            <person name="Wang C.C."/>
            <person name="Yang T.C."/>
            <person name="Huo Q.B."/>
            <person name="Li W."/>
            <person name="Chen H.Y."/>
            <person name="Chen S.E."/>
            <person name="Zhou L.G."/>
            <person name="Ni X.B."/>
            <person name="Tian J.H."/>
            <person name="Sheng Y."/>
            <person name="Liu T."/>
            <person name="Pan Y.S."/>
            <person name="Xia L.Y."/>
            <person name="Li J."/>
            <person name="Zhao F."/>
            <person name="Cao W.C."/>
        </authorList>
    </citation>
    <scope>NUCLEOTIDE SEQUENCE [LARGE SCALE GENOMIC DNA]</scope>
    <source>
        <strain evidence="3">HaeL-2018</strain>
    </source>
</reference>
<dbReference type="Gene3D" id="3.30.70.1820">
    <property type="entry name" value="L1 transposable element, RRM domain"/>
    <property type="match status" value="1"/>
</dbReference>
<feature type="chain" id="PRO_5039909239" evidence="2">
    <location>
        <begin position="20"/>
        <end position="284"/>
    </location>
</feature>
<evidence type="ECO:0000313" key="3">
    <source>
        <dbReference type="EMBL" id="KAH9383211.1"/>
    </source>
</evidence>
<feature type="signal peptide" evidence="2">
    <location>
        <begin position="1"/>
        <end position="19"/>
    </location>
</feature>
<organism evidence="3 4">
    <name type="scientific">Haemaphysalis longicornis</name>
    <name type="common">Bush tick</name>
    <dbReference type="NCBI Taxonomy" id="44386"/>
    <lineage>
        <taxon>Eukaryota</taxon>
        <taxon>Metazoa</taxon>
        <taxon>Ecdysozoa</taxon>
        <taxon>Arthropoda</taxon>
        <taxon>Chelicerata</taxon>
        <taxon>Arachnida</taxon>
        <taxon>Acari</taxon>
        <taxon>Parasitiformes</taxon>
        <taxon>Ixodida</taxon>
        <taxon>Ixodoidea</taxon>
        <taxon>Ixodidae</taxon>
        <taxon>Haemaphysalinae</taxon>
        <taxon>Haemaphysalis</taxon>
    </lineage>
</organism>
<proteinExistence type="predicted"/>
<protein>
    <submittedName>
        <fullName evidence="3">Uncharacterized protein</fullName>
    </submittedName>
</protein>
<dbReference type="Proteomes" id="UP000821853">
    <property type="component" value="Unassembled WGS sequence"/>
</dbReference>
<evidence type="ECO:0000256" key="2">
    <source>
        <dbReference type="SAM" id="SignalP"/>
    </source>
</evidence>
<dbReference type="VEuPathDB" id="VectorBase:HLOH_046367"/>
<evidence type="ECO:0000313" key="4">
    <source>
        <dbReference type="Proteomes" id="UP000821853"/>
    </source>
</evidence>
<evidence type="ECO:0000256" key="1">
    <source>
        <dbReference type="SAM" id="Coils"/>
    </source>
</evidence>
<dbReference type="PANTHER" id="PTHR11505">
    <property type="entry name" value="L1 TRANSPOSABLE ELEMENT-RELATED"/>
    <property type="match status" value="1"/>
</dbReference>
<gene>
    <name evidence="3" type="ORF">HPB48_024046</name>
</gene>
<sequence>MSNPFVFFTQLLFLTEVAASAVQPDNACLITKAPYFAGDYAVPLYEERNWTYSLPGSSTSPIPDTKSPQPASTFSGHVGWPRSGMSNPFVFFTQVSCDASSVKTSDRRFIQLTCPRSIHNVFCSARKFFLSLLMQCGDVEPNPGMKSQTTEQLLAELLQGQKSIGDRLSEIESKLVKVETLASKFSEVSSKITSLQKLQDKLVDLEDRSRRNNLLIFGVDERPDETSDSVIDTVVKDIVSDILKVKLSSAERIHRIGREVANRSRPVIVKFIDHREKEQVTARS</sequence>
<keyword evidence="2" id="KW-0732">Signal</keyword>
<dbReference type="OrthoDB" id="6059368at2759"/>
<dbReference type="InterPro" id="IPR004244">
    <property type="entry name" value="Transposase_22"/>
</dbReference>
<name>A0A9J6H6G3_HAELO</name>
<keyword evidence="4" id="KW-1185">Reference proteome</keyword>